<dbReference type="OMA" id="CHYPFTR"/>
<dbReference type="EMBL" id="LJIJ01000012">
    <property type="protein sequence ID" value="ODN06017.1"/>
    <property type="molecule type" value="Genomic_DNA"/>
</dbReference>
<evidence type="ECO:0000313" key="2">
    <source>
        <dbReference type="EMBL" id="ODN06017.1"/>
    </source>
</evidence>
<evidence type="ECO:0000313" key="3">
    <source>
        <dbReference type="Proteomes" id="UP000094527"/>
    </source>
</evidence>
<name>A0A1D2NLA3_ORCCI</name>
<gene>
    <name evidence="2" type="ORF">Ocin01_00718</name>
</gene>
<dbReference type="Proteomes" id="UP000094527">
    <property type="component" value="Unassembled WGS sequence"/>
</dbReference>
<feature type="compositionally biased region" description="Polar residues" evidence="1">
    <location>
        <begin position="240"/>
        <end position="253"/>
    </location>
</feature>
<accession>A0A1D2NLA3</accession>
<dbReference type="AlphaFoldDB" id="A0A1D2NLA3"/>
<reference evidence="2 3" key="1">
    <citation type="journal article" date="2016" name="Genome Biol. Evol.">
        <title>Gene Family Evolution Reflects Adaptation to Soil Environmental Stressors in the Genome of the Collembolan Orchesella cincta.</title>
        <authorList>
            <person name="Faddeeva-Vakhrusheva A."/>
            <person name="Derks M.F."/>
            <person name="Anvar S.Y."/>
            <person name="Agamennone V."/>
            <person name="Suring W."/>
            <person name="Smit S."/>
            <person name="van Straalen N.M."/>
            <person name="Roelofs D."/>
        </authorList>
    </citation>
    <scope>NUCLEOTIDE SEQUENCE [LARGE SCALE GENOMIC DNA]</scope>
    <source>
        <tissue evidence="2">Mixed pool</tissue>
    </source>
</reference>
<organism evidence="2 3">
    <name type="scientific">Orchesella cincta</name>
    <name type="common">Springtail</name>
    <name type="synonym">Podura cincta</name>
    <dbReference type="NCBI Taxonomy" id="48709"/>
    <lineage>
        <taxon>Eukaryota</taxon>
        <taxon>Metazoa</taxon>
        <taxon>Ecdysozoa</taxon>
        <taxon>Arthropoda</taxon>
        <taxon>Hexapoda</taxon>
        <taxon>Collembola</taxon>
        <taxon>Entomobryomorpha</taxon>
        <taxon>Entomobryoidea</taxon>
        <taxon>Orchesellidae</taxon>
        <taxon>Orchesellinae</taxon>
        <taxon>Orchesella</taxon>
    </lineage>
</organism>
<feature type="region of interest" description="Disordered" evidence="1">
    <location>
        <begin position="226"/>
        <end position="253"/>
    </location>
</feature>
<dbReference type="OrthoDB" id="8250019at2759"/>
<keyword evidence="3" id="KW-1185">Reference proteome</keyword>
<protein>
    <submittedName>
        <fullName evidence="2">Uncharacterized protein</fullName>
    </submittedName>
</protein>
<evidence type="ECO:0000256" key="1">
    <source>
        <dbReference type="SAM" id="MobiDB-lite"/>
    </source>
</evidence>
<proteinExistence type="predicted"/>
<comment type="caution">
    <text evidence="2">The sequence shown here is derived from an EMBL/GenBank/DDBJ whole genome shotgun (WGS) entry which is preliminary data.</text>
</comment>
<sequence length="253" mass="28789">MTKARYVNSLKSYEIVLGRLRHTVFLGGFLLLCCFVTSSSATCIQSKVGSSCSSDSDCFQFDERHLYCNKTHGANVCAFQVQTYASQSYELKDCPGEVFSAEPWSNPISDDWISNSLGVDCLRLCFLTETCFAITIRESRCYLKNEQCFTNLQASQALFAVLSVTREDYHCGCHYPFTRRSSKGEILSWDSDCPESQLDRNPYRCCSEKGLCVKCENDMTPRPRSFYDDQAKQGRKQHTITEQINDSSLLRTR</sequence>